<comment type="caution">
    <text evidence="17">The sequence shown here is derived from an EMBL/GenBank/DDBJ whole genome shotgun (WGS) entry which is preliminary data.</text>
</comment>
<evidence type="ECO:0000256" key="3">
    <source>
        <dbReference type="ARBA" id="ARBA00005189"/>
    </source>
</evidence>
<keyword evidence="15" id="KW-0443">Lipid metabolism</keyword>
<dbReference type="PIRSF" id="PIRSF500064">
    <property type="entry name" value="GPAT"/>
    <property type="match status" value="1"/>
</dbReference>
<dbReference type="GO" id="GO:0016746">
    <property type="term" value="F:acyltransferase activity"/>
    <property type="evidence" value="ECO:0007669"/>
    <property type="project" value="UniProtKB-KW"/>
</dbReference>
<evidence type="ECO:0000256" key="1">
    <source>
        <dbReference type="ARBA" id="ARBA00004413"/>
    </source>
</evidence>
<comment type="similarity">
    <text evidence="4 15">Belongs to the GPAT/DAPAT family.</text>
</comment>
<dbReference type="Pfam" id="PF01553">
    <property type="entry name" value="Acyltransferase"/>
    <property type="match status" value="1"/>
</dbReference>
<keyword evidence="12 15" id="KW-1208">Phospholipid metabolism</keyword>
<name>A0ABQ1I340_9ALTE</name>
<evidence type="ECO:0000256" key="6">
    <source>
        <dbReference type="ARBA" id="ARBA00013432"/>
    </source>
</evidence>
<dbReference type="NCBIfam" id="TIGR03703">
    <property type="entry name" value="plsB"/>
    <property type="match status" value="1"/>
</dbReference>
<keyword evidence="8 15" id="KW-0444">Lipid biosynthesis</keyword>
<feature type="short sequence motif" description="HXXXXD motif" evidence="15">
    <location>
        <begin position="303"/>
        <end position="308"/>
    </location>
</feature>
<evidence type="ECO:0000256" key="13">
    <source>
        <dbReference type="ARBA" id="ARBA00023315"/>
    </source>
</evidence>
<dbReference type="SMART" id="SM00563">
    <property type="entry name" value="PlsC"/>
    <property type="match status" value="1"/>
</dbReference>
<evidence type="ECO:0000313" key="17">
    <source>
        <dbReference type="EMBL" id="GGB11831.1"/>
    </source>
</evidence>
<keyword evidence="7 15" id="KW-1003">Cell membrane</keyword>
<comment type="subcellular location">
    <subcellularLocation>
        <location evidence="1 15">Cell membrane</location>
        <topology evidence="1 15">Peripheral membrane protein</topology>
        <orientation evidence="1 15">Cytoplasmic side</orientation>
    </subcellularLocation>
</comment>
<comment type="catalytic activity">
    <reaction evidence="14 15">
        <text>sn-glycerol 3-phosphate + an acyl-CoA = a 1-acyl-sn-glycero-3-phosphate + CoA</text>
        <dbReference type="Rhea" id="RHEA:15325"/>
        <dbReference type="ChEBI" id="CHEBI:57287"/>
        <dbReference type="ChEBI" id="CHEBI:57597"/>
        <dbReference type="ChEBI" id="CHEBI:57970"/>
        <dbReference type="ChEBI" id="CHEBI:58342"/>
        <dbReference type="EC" id="2.3.1.15"/>
    </reaction>
</comment>
<dbReference type="EC" id="2.3.1.15" evidence="5 15"/>
<feature type="domain" description="Phospholipid/glycerol acyltransferase" evidence="16">
    <location>
        <begin position="298"/>
        <end position="425"/>
    </location>
</feature>
<evidence type="ECO:0000256" key="15">
    <source>
        <dbReference type="HAMAP-Rule" id="MF_00393"/>
    </source>
</evidence>
<evidence type="ECO:0000256" key="7">
    <source>
        <dbReference type="ARBA" id="ARBA00022475"/>
    </source>
</evidence>
<organism evidence="17 18">
    <name type="scientific">Agarivorans gilvus</name>
    <dbReference type="NCBI Taxonomy" id="680279"/>
    <lineage>
        <taxon>Bacteria</taxon>
        <taxon>Pseudomonadati</taxon>
        <taxon>Pseudomonadota</taxon>
        <taxon>Gammaproteobacteria</taxon>
        <taxon>Alteromonadales</taxon>
        <taxon>Alteromonadaceae</taxon>
        <taxon>Agarivorans</taxon>
    </lineage>
</organism>
<evidence type="ECO:0000256" key="10">
    <source>
        <dbReference type="ARBA" id="ARBA00023136"/>
    </source>
</evidence>
<keyword evidence="11 15" id="KW-0594">Phospholipid biosynthesis</keyword>
<dbReference type="HAMAP" id="MF_00393">
    <property type="entry name" value="Glyc3P_acyltrans"/>
    <property type="match status" value="1"/>
</dbReference>
<evidence type="ECO:0000256" key="11">
    <source>
        <dbReference type="ARBA" id="ARBA00023209"/>
    </source>
</evidence>
<dbReference type="SUPFAM" id="SSF69593">
    <property type="entry name" value="Glycerol-3-phosphate (1)-acyltransferase"/>
    <property type="match status" value="1"/>
</dbReference>
<evidence type="ECO:0000256" key="8">
    <source>
        <dbReference type="ARBA" id="ARBA00022516"/>
    </source>
</evidence>
<evidence type="ECO:0000313" key="18">
    <source>
        <dbReference type="Proteomes" id="UP000651977"/>
    </source>
</evidence>
<dbReference type="InterPro" id="IPR002123">
    <property type="entry name" value="Plipid/glycerol_acylTrfase"/>
</dbReference>
<keyword evidence="13 15" id="KW-0012">Acyltransferase</keyword>
<sequence length="797" mass="90615">MLSLPTPILAVLRSVIGFFIRGKFVPENPVAEFNLDLSQAVFYVIPRDSLADVLTLQLACKELGLPDPLEPAIFAGESHQRVAFLTDKNGETLEATVEQFTAALSLHRKDESHNAQLIPVKLFWDRYPGRESVDDLVSGKKPRPAGMLKKTWQVIFKGRENLVRFSQPVSLKEMAQRQGSDKRIGHKLARVARIHFSRMQMIATGPKLPNRRHMFEQLLASPTIRRAIQEEAKAKNSSPEQAKQNALKYLEEIAADFSYRNLRMADALLSWVWNKIYSGIEVNHAERVRQLAQEGHEIVYAPCHRSHMDYLLLSYVLYHQGMVPPHIAAGVNLNFWPAGPFFRRSGAFFIRRSFKGNKLYSTVFREYLSQLFSRGYSVEYFTEGGRSRTGRLLPPKTGMLAMTVQAMLRGLERPVTIVPVYFGYEHVMEVGTYYKELKGKAKDKESLFSLFGMLRKLRNFGHGYVNFGEPINVNHRLNQLAPDWREPIEEGSKPHWLVPAVNDISLQLMENINSAAAVNGLCLSASILLAAENRAMPRKQLAKQMDLCLSLIKNVPYSEHVTVPDLDAEALIDQALSLDKFQTNSDYLGEIIGLDEKQQVLMNFYRNNIIHLLIMPAFIASALLQHRSISREQLLTLIEQLYPLLKGELFLRYNSDEISELVERYLAEFVALKLISENGDCFRIDKHRRGRLLLLAQLAQESLHRYAVVAALLANRPHLERAQLEKQALAGAQRLAQMHHIDAPEYYDKRITSNLLTLMREQGYQESNAAQQLFAQLSPLLADGVYDSIIALLDLES</sequence>
<dbReference type="PANTHER" id="PTHR12563">
    <property type="entry name" value="GLYCEROL-3-PHOSPHATE ACYLTRANSFERASE"/>
    <property type="match status" value="1"/>
</dbReference>
<evidence type="ECO:0000256" key="14">
    <source>
        <dbReference type="ARBA" id="ARBA00048427"/>
    </source>
</evidence>
<dbReference type="NCBIfam" id="NF003441">
    <property type="entry name" value="PRK04974.1"/>
    <property type="match status" value="1"/>
</dbReference>
<proteinExistence type="inferred from homology"/>
<dbReference type="Pfam" id="PF19277">
    <property type="entry name" value="GPAT_C"/>
    <property type="match status" value="1"/>
</dbReference>
<dbReference type="InterPro" id="IPR022284">
    <property type="entry name" value="GPAT/DHAPAT"/>
</dbReference>
<evidence type="ECO:0000256" key="12">
    <source>
        <dbReference type="ARBA" id="ARBA00023264"/>
    </source>
</evidence>
<keyword evidence="10 15" id="KW-0472">Membrane</keyword>
<dbReference type="InterPro" id="IPR041728">
    <property type="entry name" value="GPAT/DHAPAT_LPLAT"/>
</dbReference>
<evidence type="ECO:0000256" key="5">
    <source>
        <dbReference type="ARBA" id="ARBA00013113"/>
    </source>
</evidence>
<dbReference type="EMBL" id="BMDY01000016">
    <property type="protein sequence ID" value="GGB11831.1"/>
    <property type="molecule type" value="Genomic_DNA"/>
</dbReference>
<dbReference type="InterPro" id="IPR028354">
    <property type="entry name" value="GPAT_PlsB"/>
</dbReference>
<evidence type="ECO:0000256" key="9">
    <source>
        <dbReference type="ARBA" id="ARBA00022679"/>
    </source>
</evidence>
<dbReference type="PIRSF" id="PIRSF000437">
    <property type="entry name" value="GPAT_DHAPAT"/>
    <property type="match status" value="1"/>
</dbReference>
<comment type="domain">
    <text evidence="15">The HXXXXD motif is essential for acyltransferase activity and may constitute the binding site for the phosphate moiety of the glycerol-3-phosphate.</text>
</comment>
<accession>A0ABQ1I340</accession>
<dbReference type="CDD" id="cd07993">
    <property type="entry name" value="LPLAT_DHAPAT-like"/>
    <property type="match status" value="1"/>
</dbReference>
<keyword evidence="18" id="KW-1185">Reference proteome</keyword>
<keyword evidence="9 15" id="KW-0808">Transferase</keyword>
<protein>
    <recommendedName>
        <fullName evidence="6 15">Glycerol-3-phosphate acyltransferase</fullName>
        <shortName evidence="15">GPAT</shortName>
        <ecNumber evidence="5 15">2.3.1.15</ecNumber>
    </recommendedName>
</protein>
<dbReference type="PANTHER" id="PTHR12563:SF17">
    <property type="entry name" value="DIHYDROXYACETONE PHOSPHATE ACYLTRANSFERASE"/>
    <property type="match status" value="1"/>
</dbReference>
<reference evidence="18" key="1">
    <citation type="journal article" date="2019" name="Int. J. Syst. Evol. Microbiol.">
        <title>The Global Catalogue of Microorganisms (GCM) 10K type strain sequencing project: providing services to taxonomists for standard genome sequencing and annotation.</title>
        <authorList>
            <consortium name="The Broad Institute Genomics Platform"/>
            <consortium name="The Broad Institute Genome Sequencing Center for Infectious Disease"/>
            <person name="Wu L."/>
            <person name="Ma J."/>
        </authorList>
    </citation>
    <scope>NUCLEOTIDE SEQUENCE [LARGE SCALE GENOMIC DNA]</scope>
    <source>
        <strain evidence="18">CGMCC 1.10131</strain>
    </source>
</reference>
<dbReference type="InterPro" id="IPR045520">
    <property type="entry name" value="GPAT/DHAPAT_C"/>
</dbReference>
<comment type="pathway">
    <text evidence="2 15">Phospholipid metabolism; CDP-diacylglycerol biosynthesis; CDP-diacylglycerol from sn-glycerol 3-phosphate: step 1/3.</text>
</comment>
<dbReference type="RefSeq" id="WP_055735065.1">
    <property type="nucleotide sequence ID" value="NZ_BMDY01000016.1"/>
</dbReference>
<evidence type="ECO:0000256" key="2">
    <source>
        <dbReference type="ARBA" id="ARBA00004765"/>
    </source>
</evidence>
<evidence type="ECO:0000259" key="16">
    <source>
        <dbReference type="SMART" id="SM00563"/>
    </source>
</evidence>
<gene>
    <name evidence="15 17" type="primary">plsB</name>
    <name evidence="17" type="ORF">GCM10007414_26660</name>
</gene>
<comment type="pathway">
    <text evidence="3">Lipid metabolism.</text>
</comment>
<dbReference type="Proteomes" id="UP000651977">
    <property type="component" value="Unassembled WGS sequence"/>
</dbReference>
<evidence type="ECO:0000256" key="4">
    <source>
        <dbReference type="ARBA" id="ARBA00007937"/>
    </source>
</evidence>